<accession>A0A2D3WLV4</accession>
<dbReference type="InterPro" id="IPR026353">
    <property type="entry name" value="Hypoxan-DNA_Glyclase"/>
</dbReference>
<name>A0A2D3WLV4_9BACT</name>
<dbReference type="RefSeq" id="WP_294894515.1">
    <property type="nucleotide sequence ID" value="NZ_DLUI01000069.1"/>
</dbReference>
<dbReference type="EMBL" id="DLUI01000069">
    <property type="protein sequence ID" value="DAB38694.1"/>
    <property type="molecule type" value="Genomic_DNA"/>
</dbReference>
<evidence type="ECO:0000259" key="1">
    <source>
        <dbReference type="SMART" id="SM00986"/>
    </source>
</evidence>
<evidence type="ECO:0000313" key="3">
    <source>
        <dbReference type="Proteomes" id="UP000228859"/>
    </source>
</evidence>
<dbReference type="AlphaFoldDB" id="A0A2D3WLV4"/>
<protein>
    <submittedName>
        <fullName evidence="2">DNA-deoxyinosine glycosylase</fullName>
    </submittedName>
</protein>
<dbReference type="Pfam" id="PF03167">
    <property type="entry name" value="UDG"/>
    <property type="match status" value="1"/>
</dbReference>
<dbReference type="InterPro" id="IPR036895">
    <property type="entry name" value="Uracil-DNA_glycosylase-like_sf"/>
</dbReference>
<reference evidence="2 3" key="1">
    <citation type="journal article" date="2017" name="Front. Microbiol.">
        <title>Comparative Genomic Analysis of the Class Epsilonproteobacteria and Proposed Reclassification to Epsilonbacteraeota (phyl. nov.).</title>
        <authorList>
            <person name="Waite D.W."/>
            <person name="Vanwonterghem I."/>
            <person name="Rinke C."/>
            <person name="Parks D.H."/>
            <person name="Zhang Y."/>
            <person name="Takai K."/>
            <person name="Sievert S.M."/>
            <person name="Simon J."/>
            <person name="Campbell B.J."/>
            <person name="Hanson T.E."/>
            <person name="Woyke T."/>
            <person name="Klotz M.G."/>
            <person name="Hugenholtz P."/>
        </authorList>
    </citation>
    <scope>NUCLEOTIDE SEQUENCE [LARGE SCALE GENOMIC DNA]</scope>
    <source>
        <strain evidence="2">UBA12443</strain>
    </source>
</reference>
<dbReference type="CDD" id="cd10032">
    <property type="entry name" value="UDG-F6_HDG"/>
    <property type="match status" value="1"/>
</dbReference>
<comment type="caution">
    <text evidence="2">The sequence shown here is derived from an EMBL/GenBank/DDBJ whole genome shotgun (WGS) entry which is preliminary data.</text>
</comment>
<dbReference type="SMART" id="SM00986">
    <property type="entry name" value="UDG"/>
    <property type="match status" value="1"/>
</dbReference>
<sequence length="164" mass="18984">MKPYSHPFSPILDEHTRILFLGSFPSIASFEQAFYYAHPRNAFWPILETIFDVHLETNEAKKAFCLEKKIGLWDVIGSCERSNSSDTNLKNCIPNDFEKLLEEYPNIQVLAFTGKKSHDLFMKVFKDLKVEKVLLPSTSPAHAAMTREEKTKIYTEFLETYLTL</sequence>
<proteinExistence type="predicted"/>
<feature type="domain" description="Uracil-DNA glycosylase-like" evidence="1">
    <location>
        <begin position="9"/>
        <end position="158"/>
    </location>
</feature>
<dbReference type="NCBIfam" id="TIGR04274">
    <property type="entry name" value="hypoxanDNAglyco"/>
    <property type="match status" value="1"/>
</dbReference>
<dbReference type="SUPFAM" id="SSF52141">
    <property type="entry name" value="Uracil-DNA glycosylase-like"/>
    <property type="match status" value="1"/>
</dbReference>
<evidence type="ECO:0000313" key="2">
    <source>
        <dbReference type="EMBL" id="DAB38694.1"/>
    </source>
</evidence>
<organism evidence="2 3">
    <name type="scientific">Sulfuricurvum kujiense</name>
    <dbReference type="NCBI Taxonomy" id="148813"/>
    <lineage>
        <taxon>Bacteria</taxon>
        <taxon>Pseudomonadati</taxon>
        <taxon>Campylobacterota</taxon>
        <taxon>Epsilonproteobacteria</taxon>
        <taxon>Campylobacterales</taxon>
        <taxon>Sulfurimonadaceae</taxon>
        <taxon>Sulfuricurvum</taxon>
    </lineage>
</organism>
<dbReference type="InterPro" id="IPR005122">
    <property type="entry name" value="Uracil-DNA_glycosylase-like"/>
</dbReference>
<dbReference type="Gene3D" id="3.40.470.10">
    <property type="entry name" value="Uracil-DNA glycosylase-like domain"/>
    <property type="match status" value="1"/>
</dbReference>
<dbReference type="Proteomes" id="UP000228859">
    <property type="component" value="Unassembled WGS sequence"/>
</dbReference>
<dbReference type="SMART" id="SM00987">
    <property type="entry name" value="UreE_C"/>
    <property type="match status" value="1"/>
</dbReference>
<gene>
    <name evidence="2" type="ORF">CFH83_04725</name>
</gene>